<dbReference type="PANTHER" id="PTHR30529">
    <property type="entry name" value="CYTOCHROME B561"/>
    <property type="match status" value="1"/>
</dbReference>
<evidence type="ECO:0000256" key="10">
    <source>
        <dbReference type="ARBA" id="ARBA00023004"/>
    </source>
</evidence>
<proteinExistence type="inferred from homology"/>
<dbReference type="Pfam" id="PF01292">
    <property type="entry name" value="Ni_hydr_CYTB"/>
    <property type="match status" value="1"/>
</dbReference>
<accession>A0A1N6XA99</accession>
<keyword evidence="8" id="KW-0249">Electron transport</keyword>
<dbReference type="EMBL" id="FTMK01000020">
    <property type="protein sequence ID" value="SIQ99272.1"/>
    <property type="molecule type" value="Genomic_DNA"/>
</dbReference>
<evidence type="ECO:0000256" key="5">
    <source>
        <dbReference type="ARBA" id="ARBA00022617"/>
    </source>
</evidence>
<dbReference type="GO" id="GO:0022904">
    <property type="term" value="P:respiratory electron transport chain"/>
    <property type="evidence" value="ECO:0007669"/>
    <property type="project" value="InterPro"/>
</dbReference>
<evidence type="ECO:0000256" key="6">
    <source>
        <dbReference type="ARBA" id="ARBA00022692"/>
    </source>
</evidence>
<comment type="subcellular location">
    <subcellularLocation>
        <location evidence="2">Cell membrane</location>
        <topology evidence="2">Multi-pass membrane protein</topology>
    </subcellularLocation>
</comment>
<name>A0A1N6XA99_9RHOB</name>
<dbReference type="Proteomes" id="UP000323956">
    <property type="component" value="Unassembled WGS sequence"/>
</dbReference>
<evidence type="ECO:0000256" key="4">
    <source>
        <dbReference type="ARBA" id="ARBA00022475"/>
    </source>
</evidence>
<feature type="domain" description="Cytochrome b561 bacterial/Ni-hydrogenase" evidence="14">
    <location>
        <begin position="6"/>
        <end position="158"/>
    </location>
</feature>
<dbReference type="InterPro" id="IPR052168">
    <property type="entry name" value="Cytochrome_b561_oxidase"/>
</dbReference>
<keyword evidence="10" id="KW-0408">Iron</keyword>
<evidence type="ECO:0000256" key="1">
    <source>
        <dbReference type="ARBA" id="ARBA00001970"/>
    </source>
</evidence>
<comment type="cofactor">
    <cofactor evidence="1">
        <name>heme b</name>
        <dbReference type="ChEBI" id="CHEBI:60344"/>
    </cofactor>
</comment>
<comment type="similarity">
    <text evidence="12">Belongs to the cytochrome b561 family.</text>
</comment>
<reference evidence="15 16" key="1">
    <citation type="submission" date="2017-01" db="EMBL/GenBank/DDBJ databases">
        <authorList>
            <person name="Varghese N."/>
            <person name="Submissions S."/>
        </authorList>
    </citation>
    <scope>NUCLEOTIDE SEQUENCE [LARGE SCALE GENOMIC DNA]</scope>
    <source>
        <strain evidence="15 16">ATCC 700171</strain>
    </source>
</reference>
<evidence type="ECO:0000256" key="11">
    <source>
        <dbReference type="ARBA" id="ARBA00023136"/>
    </source>
</evidence>
<feature type="transmembrane region" description="Helical" evidence="13">
    <location>
        <begin position="52"/>
        <end position="69"/>
    </location>
</feature>
<keyword evidence="11 13" id="KW-0472">Membrane</keyword>
<evidence type="ECO:0000256" key="3">
    <source>
        <dbReference type="ARBA" id="ARBA00022448"/>
    </source>
</evidence>
<feature type="transmembrane region" description="Helical" evidence="13">
    <location>
        <begin position="12"/>
        <end position="32"/>
    </location>
</feature>
<dbReference type="InterPro" id="IPR011577">
    <property type="entry name" value="Cyt_b561_bac/Ni-Hgenase"/>
</dbReference>
<dbReference type="InterPro" id="IPR016174">
    <property type="entry name" value="Di-haem_cyt_TM"/>
</dbReference>
<evidence type="ECO:0000256" key="9">
    <source>
        <dbReference type="ARBA" id="ARBA00022989"/>
    </source>
</evidence>
<keyword evidence="9 13" id="KW-1133">Transmembrane helix</keyword>
<evidence type="ECO:0000259" key="14">
    <source>
        <dbReference type="Pfam" id="PF01292"/>
    </source>
</evidence>
<dbReference type="GO" id="GO:0005886">
    <property type="term" value="C:plasma membrane"/>
    <property type="evidence" value="ECO:0007669"/>
    <property type="project" value="UniProtKB-SubCell"/>
</dbReference>
<gene>
    <name evidence="15" type="ORF">SAMN05421641_12028</name>
</gene>
<keyword evidence="5" id="KW-0349">Heme</keyword>
<evidence type="ECO:0000256" key="7">
    <source>
        <dbReference type="ARBA" id="ARBA00022723"/>
    </source>
</evidence>
<dbReference type="OrthoDB" id="8156287at2"/>
<dbReference type="AlphaFoldDB" id="A0A1N6XA99"/>
<evidence type="ECO:0000256" key="8">
    <source>
        <dbReference type="ARBA" id="ARBA00022982"/>
    </source>
</evidence>
<organism evidence="15 16">
    <name type="scientific">Paracoccus thiocyanatus</name>
    <dbReference type="NCBI Taxonomy" id="34006"/>
    <lineage>
        <taxon>Bacteria</taxon>
        <taxon>Pseudomonadati</taxon>
        <taxon>Pseudomonadota</taxon>
        <taxon>Alphaproteobacteria</taxon>
        <taxon>Rhodobacterales</taxon>
        <taxon>Paracoccaceae</taxon>
        <taxon>Paracoccus</taxon>
    </lineage>
</organism>
<sequence>MQPTSYSRTQIALHWTIAALVFFQILMHDGIVKVWDGRMEGTLPNQPTINPHAIAGALILVLVLWRLVLRRRRGVPGLPEGEHPALKVLATGMHAALNLLLILMALSGMAAWISGVEAIGEAHSIARLALVPLVLLHILAALYHHFWLKTDVLRRMFGRT</sequence>
<keyword evidence="7" id="KW-0479">Metal-binding</keyword>
<dbReference type="GO" id="GO:0009055">
    <property type="term" value="F:electron transfer activity"/>
    <property type="evidence" value="ECO:0007669"/>
    <property type="project" value="InterPro"/>
</dbReference>
<feature type="transmembrane region" description="Helical" evidence="13">
    <location>
        <begin position="125"/>
        <end position="146"/>
    </location>
</feature>
<keyword evidence="4" id="KW-1003">Cell membrane</keyword>
<protein>
    <submittedName>
        <fullName evidence="15">Cytochrome b561</fullName>
    </submittedName>
</protein>
<dbReference type="GO" id="GO:0020037">
    <property type="term" value="F:heme binding"/>
    <property type="evidence" value="ECO:0007669"/>
    <property type="project" value="TreeGrafter"/>
</dbReference>
<dbReference type="SUPFAM" id="SSF81342">
    <property type="entry name" value="Transmembrane di-heme cytochromes"/>
    <property type="match status" value="1"/>
</dbReference>
<evidence type="ECO:0000313" key="15">
    <source>
        <dbReference type="EMBL" id="SIQ99272.1"/>
    </source>
</evidence>
<evidence type="ECO:0000256" key="2">
    <source>
        <dbReference type="ARBA" id="ARBA00004651"/>
    </source>
</evidence>
<evidence type="ECO:0000256" key="12">
    <source>
        <dbReference type="ARBA" id="ARBA00037975"/>
    </source>
</evidence>
<keyword evidence="6 13" id="KW-0812">Transmembrane</keyword>
<dbReference type="PANTHER" id="PTHR30529:SF7">
    <property type="entry name" value="CYTOCHROME B561 BACTERIAL_NI-HYDROGENASE DOMAIN-CONTAINING PROTEIN"/>
    <property type="match status" value="1"/>
</dbReference>
<evidence type="ECO:0000313" key="16">
    <source>
        <dbReference type="Proteomes" id="UP000323956"/>
    </source>
</evidence>
<evidence type="ECO:0000256" key="13">
    <source>
        <dbReference type="SAM" id="Phobius"/>
    </source>
</evidence>
<keyword evidence="3" id="KW-0813">Transport</keyword>
<dbReference type="GO" id="GO:0046872">
    <property type="term" value="F:metal ion binding"/>
    <property type="evidence" value="ECO:0007669"/>
    <property type="project" value="UniProtKB-KW"/>
</dbReference>
<dbReference type="RefSeq" id="WP_149766319.1">
    <property type="nucleotide sequence ID" value="NZ_FTMK01000020.1"/>
</dbReference>
<feature type="transmembrane region" description="Helical" evidence="13">
    <location>
        <begin position="89"/>
        <end position="113"/>
    </location>
</feature>